<comment type="caution">
    <text evidence="1">The sequence shown here is derived from an EMBL/GenBank/DDBJ whole genome shotgun (WGS) entry which is preliminary data.</text>
</comment>
<name>A0ABS0Q1D4_9BACT</name>
<evidence type="ECO:0000313" key="2">
    <source>
        <dbReference type="Proteomes" id="UP000625631"/>
    </source>
</evidence>
<gene>
    <name evidence="1" type="ORF">I7X13_00175</name>
</gene>
<dbReference type="EMBL" id="JAEDAE010000001">
    <property type="protein sequence ID" value="MBH8556440.1"/>
    <property type="molecule type" value="Genomic_DNA"/>
</dbReference>
<organism evidence="1 2">
    <name type="scientific">Hymenobacter negativus</name>
    <dbReference type="NCBI Taxonomy" id="2795026"/>
    <lineage>
        <taxon>Bacteria</taxon>
        <taxon>Pseudomonadati</taxon>
        <taxon>Bacteroidota</taxon>
        <taxon>Cytophagia</taxon>
        <taxon>Cytophagales</taxon>
        <taxon>Hymenobacteraceae</taxon>
        <taxon>Hymenobacter</taxon>
    </lineage>
</organism>
<sequence length="131" mass="14827">MTKADILFDELRSLKTQHHNTLKQLELKLQEIAIEISPLKIGDKVKVVRGEKTIEGEVTVITYFYSNIADGLFNSIDSKPTWCVQGQRINSTTGIPGKWGFDANPVYYDYEQTTRTFTLKDDILSALLGND</sequence>
<reference evidence="1 2" key="1">
    <citation type="submission" date="2020-12" db="EMBL/GenBank/DDBJ databases">
        <title>Hymenobacter sp.</title>
        <authorList>
            <person name="Kim M.K."/>
        </authorList>
    </citation>
    <scope>NUCLEOTIDE SEQUENCE [LARGE SCALE GENOMIC DNA]</scope>
    <source>
        <strain evidence="1 2">BT442</strain>
    </source>
</reference>
<proteinExistence type="predicted"/>
<dbReference type="RefSeq" id="WP_198073904.1">
    <property type="nucleotide sequence ID" value="NZ_JAEDAE010000001.1"/>
</dbReference>
<protein>
    <submittedName>
        <fullName evidence="1">Uncharacterized protein</fullName>
    </submittedName>
</protein>
<keyword evidence="2" id="KW-1185">Reference proteome</keyword>
<dbReference type="Proteomes" id="UP000625631">
    <property type="component" value="Unassembled WGS sequence"/>
</dbReference>
<accession>A0ABS0Q1D4</accession>
<evidence type="ECO:0000313" key="1">
    <source>
        <dbReference type="EMBL" id="MBH8556440.1"/>
    </source>
</evidence>